<dbReference type="SUPFAM" id="SSF81301">
    <property type="entry name" value="Nucleotidyltransferase"/>
    <property type="match status" value="1"/>
</dbReference>
<dbReference type="GO" id="GO:0046872">
    <property type="term" value="F:metal ion binding"/>
    <property type="evidence" value="ECO:0007669"/>
    <property type="project" value="UniProtKB-KW"/>
</dbReference>
<dbReference type="Gene3D" id="3.30.460.10">
    <property type="entry name" value="Beta Polymerase, domain 2"/>
    <property type="match status" value="1"/>
</dbReference>
<dbReference type="Pfam" id="PF03828">
    <property type="entry name" value="PAP_assoc"/>
    <property type="match status" value="1"/>
</dbReference>
<dbReference type="InterPro" id="IPR002058">
    <property type="entry name" value="PAP_assoc"/>
</dbReference>
<feature type="compositionally biased region" description="Polar residues" evidence="8">
    <location>
        <begin position="206"/>
        <end position="215"/>
    </location>
</feature>
<dbReference type="GO" id="GO:0031123">
    <property type="term" value="P:RNA 3'-end processing"/>
    <property type="evidence" value="ECO:0007669"/>
    <property type="project" value="TreeGrafter"/>
</dbReference>
<evidence type="ECO:0000259" key="9">
    <source>
        <dbReference type="Pfam" id="PF03828"/>
    </source>
</evidence>
<protein>
    <recommendedName>
        <fullName evidence="3">RNA uridylyltransferase</fullName>
        <ecNumber evidence="3">2.7.7.52</ecNumber>
    </recommendedName>
</protein>
<dbReference type="EC" id="2.7.7.52" evidence="3"/>
<comment type="caution">
    <text evidence="11">The sequence shown here is derived from an EMBL/GenBank/DDBJ whole genome shotgun (WGS) entry which is preliminary data.</text>
</comment>
<dbReference type="Proteomes" id="UP000037923">
    <property type="component" value="Unassembled WGS sequence"/>
</dbReference>
<accession>A0A0M9FW40</accession>
<dbReference type="CDD" id="cd05402">
    <property type="entry name" value="NT_PAP_TUTase"/>
    <property type="match status" value="1"/>
</dbReference>
<keyword evidence="5" id="KW-0479">Metal-binding</keyword>
<feature type="region of interest" description="Disordered" evidence="8">
    <location>
        <begin position="738"/>
        <end position="763"/>
    </location>
</feature>
<dbReference type="PANTHER" id="PTHR12271:SF98">
    <property type="entry name" value="RNA EDITING 3' TERMINAL URIDYLYL TRANSFERASE 1"/>
    <property type="match status" value="1"/>
</dbReference>
<dbReference type="PANTHER" id="PTHR12271">
    <property type="entry name" value="POLY A POLYMERASE CID PAP -RELATED"/>
    <property type="match status" value="1"/>
</dbReference>
<proteinExistence type="predicted"/>
<dbReference type="AlphaFoldDB" id="A0A0M9FW40"/>
<feature type="compositionally biased region" description="Gly residues" evidence="8">
    <location>
        <begin position="592"/>
        <end position="604"/>
    </location>
</feature>
<feature type="region of interest" description="Disordered" evidence="8">
    <location>
        <begin position="587"/>
        <end position="608"/>
    </location>
</feature>
<feature type="region of interest" description="Disordered" evidence="8">
    <location>
        <begin position="830"/>
        <end position="862"/>
    </location>
</feature>
<evidence type="ECO:0000256" key="4">
    <source>
        <dbReference type="ARBA" id="ARBA00022679"/>
    </source>
</evidence>
<evidence type="ECO:0000256" key="3">
    <source>
        <dbReference type="ARBA" id="ARBA00012472"/>
    </source>
</evidence>
<dbReference type="GO" id="GO:0050265">
    <property type="term" value="F:RNA uridylyltransferase activity"/>
    <property type="evidence" value="ECO:0007669"/>
    <property type="project" value="UniProtKB-EC"/>
</dbReference>
<dbReference type="RefSeq" id="XP_015655729.1">
    <property type="nucleotide sequence ID" value="XM_015805723.1"/>
</dbReference>
<dbReference type="GO" id="GO:0005739">
    <property type="term" value="C:mitochondrion"/>
    <property type="evidence" value="ECO:0007669"/>
    <property type="project" value="UniProtKB-ARBA"/>
</dbReference>
<comment type="cofactor">
    <cofactor evidence="2">
        <name>Mg(2+)</name>
        <dbReference type="ChEBI" id="CHEBI:18420"/>
    </cofactor>
</comment>
<feature type="domain" description="Poly(A) RNA polymerase mitochondrial-like central palm" evidence="10">
    <location>
        <begin position="70"/>
        <end position="168"/>
    </location>
</feature>
<evidence type="ECO:0000256" key="7">
    <source>
        <dbReference type="ARBA" id="ARBA00049105"/>
    </source>
</evidence>
<evidence type="ECO:0000313" key="11">
    <source>
        <dbReference type="EMBL" id="KPA77290.1"/>
    </source>
</evidence>
<evidence type="ECO:0000259" key="10">
    <source>
        <dbReference type="Pfam" id="PF22600"/>
    </source>
</evidence>
<dbReference type="Pfam" id="PF22600">
    <property type="entry name" value="MTPAP-like_central"/>
    <property type="match status" value="1"/>
</dbReference>
<dbReference type="Gene3D" id="1.10.1410.10">
    <property type="match status" value="1"/>
</dbReference>
<evidence type="ECO:0000256" key="8">
    <source>
        <dbReference type="SAM" id="MobiDB-lite"/>
    </source>
</evidence>
<evidence type="ECO:0000256" key="5">
    <source>
        <dbReference type="ARBA" id="ARBA00022723"/>
    </source>
</evidence>
<comment type="cofactor">
    <cofactor evidence="1">
        <name>Mn(2+)</name>
        <dbReference type="ChEBI" id="CHEBI:29035"/>
    </cofactor>
</comment>
<reference evidence="11 12" key="1">
    <citation type="submission" date="2015-07" db="EMBL/GenBank/DDBJ databases">
        <title>High-quality genome of monoxenous trypanosomatid Leptomonas pyrrhocoris.</title>
        <authorList>
            <person name="Flegontov P."/>
            <person name="Butenko A."/>
            <person name="Firsov S."/>
            <person name="Vlcek C."/>
            <person name="Logacheva M.D."/>
            <person name="Field M."/>
            <person name="Filatov D."/>
            <person name="Flegontova O."/>
            <person name="Gerasimov E."/>
            <person name="Jackson A.P."/>
            <person name="Kelly S."/>
            <person name="Opperdoes F."/>
            <person name="O'Reilly A."/>
            <person name="Votypka J."/>
            <person name="Yurchenko V."/>
            <person name="Lukes J."/>
        </authorList>
    </citation>
    <scope>NUCLEOTIDE SEQUENCE [LARGE SCALE GENOMIC DNA]</scope>
    <source>
        <strain evidence="11">H10</strain>
    </source>
</reference>
<evidence type="ECO:0000256" key="6">
    <source>
        <dbReference type="ARBA" id="ARBA00022842"/>
    </source>
</evidence>
<dbReference type="EMBL" id="LGTL01000017">
    <property type="protein sequence ID" value="KPA77290.1"/>
    <property type="molecule type" value="Genomic_DNA"/>
</dbReference>
<dbReference type="OMA" id="QVWWNRT"/>
<comment type="catalytic activity">
    <reaction evidence="7">
        <text>RNA(n) + UTP = RNA(n)-3'-uridine ribonucleotide + diphosphate</text>
        <dbReference type="Rhea" id="RHEA:14785"/>
        <dbReference type="Rhea" id="RHEA-COMP:14527"/>
        <dbReference type="Rhea" id="RHEA-COMP:17348"/>
        <dbReference type="ChEBI" id="CHEBI:33019"/>
        <dbReference type="ChEBI" id="CHEBI:46398"/>
        <dbReference type="ChEBI" id="CHEBI:140395"/>
        <dbReference type="ChEBI" id="CHEBI:173116"/>
        <dbReference type="EC" id="2.7.7.52"/>
    </reaction>
</comment>
<evidence type="ECO:0000256" key="2">
    <source>
        <dbReference type="ARBA" id="ARBA00001946"/>
    </source>
</evidence>
<keyword evidence="12" id="KW-1185">Reference proteome</keyword>
<gene>
    <name evidence="11" type="ORF">ABB37_07181</name>
</gene>
<evidence type="ECO:0000313" key="12">
    <source>
        <dbReference type="Proteomes" id="UP000037923"/>
    </source>
</evidence>
<dbReference type="VEuPathDB" id="TriTrypDB:LpyrH10_17_1130"/>
<keyword evidence="6" id="KW-0460">Magnesium</keyword>
<keyword evidence="4 11" id="KW-0808">Transferase</keyword>
<feature type="region of interest" description="Disordered" evidence="8">
    <location>
        <begin position="193"/>
        <end position="225"/>
    </location>
</feature>
<feature type="domain" description="PAP-associated" evidence="9">
    <location>
        <begin position="437"/>
        <end position="474"/>
    </location>
</feature>
<organism evidence="11 12">
    <name type="scientific">Leptomonas pyrrhocoris</name>
    <name type="common">Firebug parasite</name>
    <dbReference type="NCBI Taxonomy" id="157538"/>
    <lineage>
        <taxon>Eukaryota</taxon>
        <taxon>Discoba</taxon>
        <taxon>Euglenozoa</taxon>
        <taxon>Kinetoplastea</taxon>
        <taxon>Metakinetoplastina</taxon>
        <taxon>Trypanosomatida</taxon>
        <taxon>Trypanosomatidae</taxon>
        <taxon>Leishmaniinae</taxon>
        <taxon>Leptomonas</taxon>
    </lineage>
</organism>
<evidence type="ECO:0000256" key="1">
    <source>
        <dbReference type="ARBA" id="ARBA00001936"/>
    </source>
</evidence>
<feature type="compositionally biased region" description="Low complexity" evidence="8">
    <location>
        <begin position="738"/>
        <end position="756"/>
    </location>
</feature>
<dbReference type="InterPro" id="IPR043519">
    <property type="entry name" value="NT_sf"/>
</dbReference>
<dbReference type="GeneID" id="26907467"/>
<name>A0A0M9FW40_LEPPY</name>
<sequence length="949" mass="102096">MHFVASSYRDLERHALELHGDALADYTRLRTVAEKLVPVWSQVLARKQDVIQRWGEEVFRVAVQRDAGAAKMAEAHRARAQLELVVQRWHPNARVFIFGSSVAFGVWDGMSDIDFTVVDVAELEAGMWPPSEKNAVRTITELLRRAGFSFINLEPISHARVPIIKHHASLPIQLTAEQRRCLRQAAHDAAAAATGRNGAVDGESSAALTSTLQAPSSSSDISEEDDTQLEAELVIARSVRYTLNLPASALDSAVLEASIRLAVGSAAVQQVWWNRTREMCCMTFDTTTSAMSAATCPLHFVSAGMRARVQPLHEECRPELYGMDFDLSFRAFGIRNSHLLRRYLLSHPCARPGALVLKDWSKSSGVNNSMNGYLTSYAINIMWIYYLVHHNVIPYVSPTEDIPASLRGNVSGDPEYAAMVDPAWTAEQRAAMQAQAGELLLGFFYYYAFDFDWDFHVVSLNRPGVTTKAMLGWAVEDVAVPLSGGGPMDGAIGGGGLHPPGPQQLQQNDLSNVGGGGGGAAAARRNRSTTRYSFCIEDPYEENLNLGRHMGITKTLRVQTELYRGLLSLLKDDVHECCVFAGASRAEEKRTGGGGGGDGTGTGRDGAEPAELPLRVLYRLMAIATREVATAKAAHSANTPAHANNNNNNQPIRDFPGIPLAQLTAAFEARAPAEWAVACNAWNVQQLLHRLGLKIHGGTHVLPRREVGLRRLASLVPTGVVFATAPEPTVVAAASALPSSSASSPSPSTDPAPAASMGSEPSAFPQTTAELAEMNNLLMRPLRAQHFSSDLMMAVAQGYECLTPAWVAWSKPWAALSAWWTDRRQALSASSATASSNGGRSKGPSMSSPSAAAAAASPHPRVSALPEQAIGAMHQTRKQLLHNGCTQGVRRGATTGAAALSSGVSRRNVSGFVWRAPARPFAASPPAATAAALSSSPPSFRRAWRVRLR</sequence>
<dbReference type="OrthoDB" id="2274644at2759"/>
<dbReference type="SUPFAM" id="SSF81631">
    <property type="entry name" value="PAP/OAS1 substrate-binding domain"/>
    <property type="match status" value="1"/>
</dbReference>
<dbReference type="InterPro" id="IPR054708">
    <property type="entry name" value="MTPAP-like_central"/>
</dbReference>